<dbReference type="STRING" id="225848.Sps_04861"/>
<dbReference type="KEGG" id="spsw:Sps_04861"/>
<dbReference type="InterPro" id="IPR012902">
    <property type="entry name" value="N_methyl_site"/>
</dbReference>
<reference evidence="2 3" key="1">
    <citation type="submission" date="2016-03" db="EMBL/GenBank/DDBJ databases">
        <title>Complete genome sequence of Shewanella psychrophila WP2, a deep sea bacterium isolated from west Pacific sediment.</title>
        <authorList>
            <person name="Xu G."/>
            <person name="Jian H."/>
        </authorList>
    </citation>
    <scope>NUCLEOTIDE SEQUENCE [LARGE SCALE GENOMIC DNA]</scope>
    <source>
        <strain evidence="2 3">WP2</strain>
    </source>
</reference>
<feature type="transmembrane region" description="Helical" evidence="1">
    <location>
        <begin position="20"/>
        <end position="42"/>
    </location>
</feature>
<protein>
    <submittedName>
        <fullName evidence="2">Prepilin-type N-terminal cleavage/methylation domain-containing protein</fullName>
    </submittedName>
</protein>
<evidence type="ECO:0000313" key="2">
    <source>
        <dbReference type="EMBL" id="AQS39942.1"/>
    </source>
</evidence>
<organism evidence="2 3">
    <name type="scientific">Shewanella psychrophila</name>
    <dbReference type="NCBI Taxonomy" id="225848"/>
    <lineage>
        <taxon>Bacteria</taxon>
        <taxon>Pseudomonadati</taxon>
        <taxon>Pseudomonadota</taxon>
        <taxon>Gammaproteobacteria</taxon>
        <taxon>Alteromonadales</taxon>
        <taxon>Shewanellaceae</taxon>
        <taxon>Shewanella</taxon>
    </lineage>
</organism>
<keyword evidence="1" id="KW-1133">Transmembrane helix</keyword>
<accession>A0A1S6HWT4</accession>
<keyword evidence="3" id="KW-1185">Reference proteome</keyword>
<dbReference type="AlphaFoldDB" id="A0A1S6HWT4"/>
<dbReference type="Proteomes" id="UP000189545">
    <property type="component" value="Chromosome"/>
</dbReference>
<evidence type="ECO:0000256" key="1">
    <source>
        <dbReference type="SAM" id="Phobius"/>
    </source>
</evidence>
<keyword evidence="1" id="KW-0812">Transmembrane</keyword>
<keyword evidence="1" id="KW-0472">Membrane</keyword>
<dbReference type="RefSeq" id="WP_077754801.1">
    <property type="nucleotide sequence ID" value="NZ_CP014782.1"/>
</dbReference>
<dbReference type="Pfam" id="PF07963">
    <property type="entry name" value="N_methyl"/>
    <property type="match status" value="1"/>
</dbReference>
<dbReference type="SUPFAM" id="SSF54523">
    <property type="entry name" value="Pili subunits"/>
    <property type="match status" value="1"/>
</dbReference>
<dbReference type="InterPro" id="IPR045584">
    <property type="entry name" value="Pilin-like"/>
</dbReference>
<evidence type="ECO:0000313" key="3">
    <source>
        <dbReference type="Proteomes" id="UP000189545"/>
    </source>
</evidence>
<sequence length="192" mass="20644">MYLFSHKIHTQAISLNNRAAGFTLIELVVVIIILGILAVVALPKFINLSVDAHVSTVKGTGGAFKSGINLARSVWAVRVGSGPADDLPTFGEAESGEMDFNDNGWPAQHWSIPDSEGDSPQLDNTDDCISVWETIFAGDEPSISNDISNDTDYVATYNFDNSCTYTYSANTNLSITYNSLDGSVVIDSDPQS</sequence>
<gene>
    <name evidence="2" type="ORF">Sps_04861</name>
</gene>
<dbReference type="Gene3D" id="3.30.700.10">
    <property type="entry name" value="Glycoprotein, Type 4 Pilin"/>
    <property type="match status" value="1"/>
</dbReference>
<name>A0A1S6HWT4_9GAMM</name>
<dbReference type="OrthoDB" id="6386726at2"/>
<proteinExistence type="predicted"/>
<dbReference type="EMBL" id="CP014782">
    <property type="protein sequence ID" value="AQS39942.1"/>
    <property type="molecule type" value="Genomic_DNA"/>
</dbReference>
<dbReference type="PROSITE" id="PS00409">
    <property type="entry name" value="PROKAR_NTER_METHYL"/>
    <property type="match status" value="1"/>
</dbReference>
<dbReference type="NCBIfam" id="TIGR02532">
    <property type="entry name" value="IV_pilin_GFxxxE"/>
    <property type="match status" value="1"/>
</dbReference>